<feature type="chain" id="PRO_5035316946" evidence="8">
    <location>
        <begin position="20"/>
        <end position="1058"/>
    </location>
</feature>
<dbReference type="InterPro" id="IPR039426">
    <property type="entry name" value="TonB-dep_rcpt-like"/>
</dbReference>
<accession>A0A8J7IPF1</accession>
<reference evidence="10" key="1">
    <citation type="submission" date="2020-12" db="EMBL/GenBank/DDBJ databases">
        <title>Snuella sp. nov., isolated from sediment in Incheon.</title>
        <authorList>
            <person name="Kim W."/>
        </authorList>
    </citation>
    <scope>NUCLEOTIDE SEQUENCE</scope>
    <source>
        <strain evidence="10">CAU 1569</strain>
    </source>
</reference>
<keyword evidence="8" id="KW-0732">Signal</keyword>
<dbReference type="InterPro" id="IPR037066">
    <property type="entry name" value="Plug_dom_sf"/>
</dbReference>
<dbReference type="InterPro" id="IPR008969">
    <property type="entry name" value="CarboxyPept-like_regulatory"/>
</dbReference>
<dbReference type="InterPro" id="IPR036942">
    <property type="entry name" value="Beta-barrel_TonB_sf"/>
</dbReference>
<feature type="domain" description="TonB-dependent receptor plug" evidence="9">
    <location>
        <begin position="112"/>
        <end position="236"/>
    </location>
</feature>
<dbReference type="InterPro" id="IPR023996">
    <property type="entry name" value="TonB-dep_OMP_SusC/RagA"/>
</dbReference>
<keyword evidence="10" id="KW-0675">Receptor</keyword>
<organism evidence="10 11">
    <name type="scientific">Snuella sedimenti</name>
    <dbReference type="NCBI Taxonomy" id="2798802"/>
    <lineage>
        <taxon>Bacteria</taxon>
        <taxon>Pseudomonadati</taxon>
        <taxon>Bacteroidota</taxon>
        <taxon>Flavobacteriia</taxon>
        <taxon>Flavobacteriales</taxon>
        <taxon>Flavobacteriaceae</taxon>
        <taxon>Snuella</taxon>
    </lineage>
</organism>
<keyword evidence="11" id="KW-1185">Reference proteome</keyword>
<evidence type="ECO:0000259" key="9">
    <source>
        <dbReference type="Pfam" id="PF07715"/>
    </source>
</evidence>
<dbReference type="EMBL" id="JAELVQ010000012">
    <property type="protein sequence ID" value="MBJ6368502.1"/>
    <property type="molecule type" value="Genomic_DNA"/>
</dbReference>
<dbReference type="Gene3D" id="2.60.40.1120">
    <property type="entry name" value="Carboxypeptidase-like, regulatory domain"/>
    <property type="match status" value="1"/>
</dbReference>
<dbReference type="Gene3D" id="2.40.170.20">
    <property type="entry name" value="TonB-dependent receptor, beta-barrel domain"/>
    <property type="match status" value="1"/>
</dbReference>
<evidence type="ECO:0000256" key="6">
    <source>
        <dbReference type="ARBA" id="ARBA00023237"/>
    </source>
</evidence>
<dbReference type="Pfam" id="PF07715">
    <property type="entry name" value="Plug"/>
    <property type="match status" value="1"/>
</dbReference>
<dbReference type="NCBIfam" id="TIGR04057">
    <property type="entry name" value="SusC_RagA_signa"/>
    <property type="match status" value="1"/>
</dbReference>
<comment type="subcellular location">
    <subcellularLocation>
        <location evidence="1 7">Cell outer membrane</location>
        <topology evidence="1 7">Multi-pass membrane protein</topology>
    </subcellularLocation>
</comment>
<dbReference type="PROSITE" id="PS52016">
    <property type="entry name" value="TONB_DEPENDENT_REC_3"/>
    <property type="match status" value="1"/>
</dbReference>
<evidence type="ECO:0000313" key="11">
    <source>
        <dbReference type="Proteomes" id="UP000610931"/>
    </source>
</evidence>
<dbReference type="Gene3D" id="2.170.130.10">
    <property type="entry name" value="TonB-dependent receptor, plug domain"/>
    <property type="match status" value="1"/>
</dbReference>
<dbReference type="GO" id="GO:0009279">
    <property type="term" value="C:cell outer membrane"/>
    <property type="evidence" value="ECO:0007669"/>
    <property type="project" value="UniProtKB-SubCell"/>
</dbReference>
<sequence length="1058" mass="115113">MKQIKFLLILFLMPVVLLAQQTLKGTVTDDQNLPLPGASIIIKGTTKGAVTDFDGTFTIDVNTTPAVLKVSFLGFVSQEITITNQTTVNIILESDQETLDEVVVIGYGSVNKKDLTGAVTSIKPTAEVAEQSNGIENLIRGRAAGVQVSANGSEPGASVSIKIRGTSSLTGNSEPLYVVDGIIMDTATEDTDNPISGYASQQGGISGINPQDIESVEVLKDASATAIYGSRAANGVIIITTKKGKKGKKGKAKFNFTSSVSTGSVVRDIDVLDTESYANYQNDIRETLGQELRYTINPNGTIFTTGDTPTQIEGVHWGEDTYRNPIIKRNRLSISGGGDKGSYYISGGMLSNQGSFPNALAESIDFNLNINQDLTDRITLTAKIATTYTELNSSKGTDENGSTNTSMVRQVLLAAPILNFSENNLDNGDVEDLLDGPRAWASDYDDDATEIRLLGSLNLDYKISKSLTYRFRFGGDYRKKERSFWYGTALFKGAAPNGIAGIGTLNRFRYNIDNTLMYRKTFNKNHKVNATVGYLIDKTSIQKTRYSASDFADKSLRADGISFAGVNTPLILDSEYPTILSYIGRLNYTLFNRYLFTGTFRADGSSKFAEGNRWGYFPAFSFAWQAINEPFLRNQKTISNLKLRLGYGEVGNQNIPSYSFLTPFGRTEEALADADGNGSLIAVVPQNLANPDLVWESAVQYNAGLDFGFFNERLTGTVDTYLKTSSDLLLRVPVGPTAGFSFITANQGDIENRGVEVSLSGDIISNENTKWNVFGNISLNKSKVVTIGTPAQRYGALGDVVAFVGNNVSGGTHFKQPANIFIEDEEIGLFYGLETRGIIRSDADLINTASGEPLKYGGTDLRVGDVYFVDQNGDGDITDADKTIIGNPNPDFTYAFGSSFEYKNLSLSFLFNGVYGNNIANANLFELGYANHLTKNVQTIAYTDAFHPVNNPNGNYPYVGVGGLGVNYTTDFNDRMVEDGGFLRLSYVTLGYNIPVKDINFIDSMKLTLSGQNLWLLTDYSGFDPEVNSFAYDPLRAGIDSGSFPNQRTFTVGLNVTF</sequence>
<comment type="caution">
    <text evidence="10">The sequence shown here is derived from an EMBL/GenBank/DDBJ whole genome shotgun (WGS) entry which is preliminary data.</text>
</comment>
<evidence type="ECO:0000256" key="8">
    <source>
        <dbReference type="SAM" id="SignalP"/>
    </source>
</evidence>
<keyword evidence="4 7" id="KW-0812">Transmembrane</keyword>
<dbReference type="InterPro" id="IPR023997">
    <property type="entry name" value="TonB-dep_OMP_SusC/RagA_CS"/>
</dbReference>
<dbReference type="RefSeq" id="WP_199115265.1">
    <property type="nucleotide sequence ID" value="NZ_JAELVQ010000012.1"/>
</dbReference>
<evidence type="ECO:0000256" key="5">
    <source>
        <dbReference type="ARBA" id="ARBA00023136"/>
    </source>
</evidence>
<dbReference type="Proteomes" id="UP000610931">
    <property type="component" value="Unassembled WGS sequence"/>
</dbReference>
<evidence type="ECO:0000256" key="1">
    <source>
        <dbReference type="ARBA" id="ARBA00004571"/>
    </source>
</evidence>
<gene>
    <name evidence="10" type="ORF">JF259_10430</name>
</gene>
<comment type="similarity">
    <text evidence="7">Belongs to the TonB-dependent receptor family.</text>
</comment>
<dbReference type="InterPro" id="IPR012910">
    <property type="entry name" value="Plug_dom"/>
</dbReference>
<keyword evidence="6 7" id="KW-0998">Cell outer membrane</keyword>
<evidence type="ECO:0000256" key="3">
    <source>
        <dbReference type="ARBA" id="ARBA00022452"/>
    </source>
</evidence>
<dbReference type="Pfam" id="PF13715">
    <property type="entry name" value="CarbopepD_reg_2"/>
    <property type="match status" value="1"/>
</dbReference>
<dbReference type="SUPFAM" id="SSF49464">
    <property type="entry name" value="Carboxypeptidase regulatory domain-like"/>
    <property type="match status" value="1"/>
</dbReference>
<name>A0A8J7IPF1_9FLAO</name>
<evidence type="ECO:0000256" key="7">
    <source>
        <dbReference type="PROSITE-ProRule" id="PRU01360"/>
    </source>
</evidence>
<evidence type="ECO:0000256" key="4">
    <source>
        <dbReference type="ARBA" id="ARBA00022692"/>
    </source>
</evidence>
<evidence type="ECO:0000256" key="2">
    <source>
        <dbReference type="ARBA" id="ARBA00022448"/>
    </source>
</evidence>
<dbReference type="SUPFAM" id="SSF56935">
    <property type="entry name" value="Porins"/>
    <property type="match status" value="1"/>
</dbReference>
<feature type="signal peptide" evidence="8">
    <location>
        <begin position="1"/>
        <end position="19"/>
    </location>
</feature>
<dbReference type="AlphaFoldDB" id="A0A8J7IPF1"/>
<keyword evidence="2 7" id="KW-0813">Transport</keyword>
<keyword evidence="3 7" id="KW-1134">Transmembrane beta strand</keyword>
<keyword evidence="5 7" id="KW-0472">Membrane</keyword>
<evidence type="ECO:0000313" key="10">
    <source>
        <dbReference type="EMBL" id="MBJ6368502.1"/>
    </source>
</evidence>
<dbReference type="NCBIfam" id="TIGR04056">
    <property type="entry name" value="OMP_RagA_SusC"/>
    <property type="match status" value="1"/>
</dbReference>
<proteinExistence type="inferred from homology"/>
<protein>
    <submittedName>
        <fullName evidence="10">TonB-dependent receptor</fullName>
    </submittedName>
</protein>